<accession>A0ABP8LL55</accession>
<sequence length="308" mass="32131">MKAAAIRSFEGPDAVEITDHDNPLVGPDTVLVEMAAAGVNPVDWKILYGGMQGAIPHHLPLIPGWDVAGNVVGVGPAVEGVRPGDRVAAYARKDHVRDGTFAELVSVPDRAWAHVPDSVELDVAASVPLAGMTADQLIDASGMAMGDTVLVHAAAGGVGSFAVQLARLRGATVIGTASERNHDYLRSLGTTPVTYGEDLVANVRSVAPDGVDAIIDLVGGDALDATPELLAEEGHVASVIDPEVKERFGGSYVFCGADRARLTRLLHQVAEGDLRVEIAERFPLDHAKDALQTSEGGHVRGKVVVTST</sequence>
<dbReference type="PROSITE" id="PS01162">
    <property type="entry name" value="QOR_ZETA_CRYSTAL"/>
    <property type="match status" value="1"/>
</dbReference>
<dbReference type="EMBL" id="BAABGN010000013">
    <property type="protein sequence ID" value="GAA4430264.1"/>
    <property type="molecule type" value="Genomic_DNA"/>
</dbReference>
<protein>
    <submittedName>
        <fullName evidence="2">NADP-dependent oxidoreductase</fullName>
    </submittedName>
</protein>
<dbReference type="Gene3D" id="3.90.180.10">
    <property type="entry name" value="Medium-chain alcohol dehydrogenases, catalytic domain"/>
    <property type="match status" value="1"/>
</dbReference>
<dbReference type="PANTHER" id="PTHR44013:SF1">
    <property type="entry name" value="ZINC-TYPE ALCOHOL DEHYDROGENASE-LIKE PROTEIN C16A3.02C"/>
    <property type="match status" value="1"/>
</dbReference>
<gene>
    <name evidence="2" type="ORF">GCM10023169_33480</name>
</gene>
<dbReference type="SUPFAM" id="SSF50129">
    <property type="entry name" value="GroES-like"/>
    <property type="match status" value="1"/>
</dbReference>
<dbReference type="Proteomes" id="UP001500622">
    <property type="component" value="Unassembled WGS sequence"/>
</dbReference>
<dbReference type="Pfam" id="PF13602">
    <property type="entry name" value="ADH_zinc_N_2"/>
    <property type="match status" value="1"/>
</dbReference>
<name>A0ABP8LL55_9MICO</name>
<comment type="caution">
    <text evidence="2">The sequence shown here is derived from an EMBL/GenBank/DDBJ whole genome shotgun (WGS) entry which is preliminary data.</text>
</comment>
<dbReference type="InterPro" id="IPR013154">
    <property type="entry name" value="ADH-like_N"/>
</dbReference>
<keyword evidence="3" id="KW-1185">Reference proteome</keyword>
<dbReference type="CDD" id="cd05289">
    <property type="entry name" value="MDR_like_2"/>
    <property type="match status" value="1"/>
</dbReference>
<dbReference type="SMART" id="SM00829">
    <property type="entry name" value="PKS_ER"/>
    <property type="match status" value="1"/>
</dbReference>
<proteinExistence type="predicted"/>
<organism evidence="2 3">
    <name type="scientific">Georgenia halophila</name>
    <dbReference type="NCBI Taxonomy" id="620889"/>
    <lineage>
        <taxon>Bacteria</taxon>
        <taxon>Bacillati</taxon>
        <taxon>Actinomycetota</taxon>
        <taxon>Actinomycetes</taxon>
        <taxon>Micrococcales</taxon>
        <taxon>Bogoriellaceae</taxon>
        <taxon>Georgenia</taxon>
    </lineage>
</organism>
<reference evidence="3" key="1">
    <citation type="journal article" date="2019" name="Int. J. Syst. Evol. Microbiol.">
        <title>The Global Catalogue of Microorganisms (GCM) 10K type strain sequencing project: providing services to taxonomists for standard genome sequencing and annotation.</title>
        <authorList>
            <consortium name="The Broad Institute Genomics Platform"/>
            <consortium name="The Broad Institute Genome Sequencing Center for Infectious Disease"/>
            <person name="Wu L."/>
            <person name="Ma J."/>
        </authorList>
    </citation>
    <scope>NUCLEOTIDE SEQUENCE [LARGE SCALE GENOMIC DNA]</scope>
    <source>
        <strain evidence="3">JCM 17810</strain>
    </source>
</reference>
<dbReference type="Gene3D" id="3.40.50.720">
    <property type="entry name" value="NAD(P)-binding Rossmann-like Domain"/>
    <property type="match status" value="1"/>
</dbReference>
<dbReference type="InterPro" id="IPR020843">
    <property type="entry name" value="ER"/>
</dbReference>
<dbReference type="RefSeq" id="WP_345217621.1">
    <property type="nucleotide sequence ID" value="NZ_BAABGN010000013.1"/>
</dbReference>
<evidence type="ECO:0000259" key="1">
    <source>
        <dbReference type="SMART" id="SM00829"/>
    </source>
</evidence>
<dbReference type="PANTHER" id="PTHR44013">
    <property type="entry name" value="ZINC-TYPE ALCOHOL DEHYDROGENASE-LIKE PROTEIN C16A3.02C"/>
    <property type="match status" value="1"/>
</dbReference>
<evidence type="ECO:0000313" key="3">
    <source>
        <dbReference type="Proteomes" id="UP001500622"/>
    </source>
</evidence>
<dbReference type="InterPro" id="IPR036291">
    <property type="entry name" value="NAD(P)-bd_dom_sf"/>
</dbReference>
<dbReference type="InterPro" id="IPR052733">
    <property type="entry name" value="Chloroplast_QOR"/>
</dbReference>
<dbReference type="SUPFAM" id="SSF51735">
    <property type="entry name" value="NAD(P)-binding Rossmann-fold domains"/>
    <property type="match status" value="1"/>
</dbReference>
<evidence type="ECO:0000313" key="2">
    <source>
        <dbReference type="EMBL" id="GAA4430264.1"/>
    </source>
</evidence>
<dbReference type="InterPro" id="IPR011032">
    <property type="entry name" value="GroES-like_sf"/>
</dbReference>
<feature type="domain" description="Enoyl reductase (ER)" evidence="1">
    <location>
        <begin position="11"/>
        <end position="305"/>
    </location>
</feature>
<dbReference type="Pfam" id="PF08240">
    <property type="entry name" value="ADH_N"/>
    <property type="match status" value="1"/>
</dbReference>
<dbReference type="InterPro" id="IPR002364">
    <property type="entry name" value="Quin_OxRdtase/zeta-crystal_CS"/>
</dbReference>